<dbReference type="Proteomes" id="UP000828390">
    <property type="component" value="Unassembled WGS sequence"/>
</dbReference>
<organism evidence="1 2">
    <name type="scientific">Dreissena polymorpha</name>
    <name type="common">Zebra mussel</name>
    <name type="synonym">Mytilus polymorpha</name>
    <dbReference type="NCBI Taxonomy" id="45954"/>
    <lineage>
        <taxon>Eukaryota</taxon>
        <taxon>Metazoa</taxon>
        <taxon>Spiralia</taxon>
        <taxon>Lophotrochozoa</taxon>
        <taxon>Mollusca</taxon>
        <taxon>Bivalvia</taxon>
        <taxon>Autobranchia</taxon>
        <taxon>Heteroconchia</taxon>
        <taxon>Euheterodonta</taxon>
        <taxon>Imparidentia</taxon>
        <taxon>Neoheterodontei</taxon>
        <taxon>Myida</taxon>
        <taxon>Dreissenoidea</taxon>
        <taxon>Dreissenidae</taxon>
        <taxon>Dreissena</taxon>
    </lineage>
</organism>
<gene>
    <name evidence="1" type="ORF">DPMN_183087</name>
</gene>
<comment type="caution">
    <text evidence="1">The sequence shown here is derived from an EMBL/GenBank/DDBJ whole genome shotgun (WGS) entry which is preliminary data.</text>
</comment>
<proteinExistence type="predicted"/>
<keyword evidence="2" id="KW-1185">Reference proteome</keyword>
<name>A0A9D4DHS4_DREPO</name>
<reference evidence="1" key="1">
    <citation type="journal article" date="2019" name="bioRxiv">
        <title>The Genome of the Zebra Mussel, Dreissena polymorpha: A Resource for Invasive Species Research.</title>
        <authorList>
            <person name="McCartney M.A."/>
            <person name="Auch B."/>
            <person name="Kono T."/>
            <person name="Mallez S."/>
            <person name="Zhang Y."/>
            <person name="Obille A."/>
            <person name="Becker A."/>
            <person name="Abrahante J.E."/>
            <person name="Garbe J."/>
            <person name="Badalamenti J.P."/>
            <person name="Herman A."/>
            <person name="Mangelson H."/>
            <person name="Liachko I."/>
            <person name="Sullivan S."/>
            <person name="Sone E.D."/>
            <person name="Koren S."/>
            <person name="Silverstein K.A.T."/>
            <person name="Beckman K.B."/>
            <person name="Gohl D.M."/>
        </authorList>
    </citation>
    <scope>NUCLEOTIDE SEQUENCE</scope>
    <source>
        <strain evidence="1">Duluth1</strain>
        <tissue evidence="1">Whole animal</tissue>
    </source>
</reference>
<reference evidence="1" key="2">
    <citation type="submission" date="2020-11" db="EMBL/GenBank/DDBJ databases">
        <authorList>
            <person name="McCartney M.A."/>
            <person name="Auch B."/>
            <person name="Kono T."/>
            <person name="Mallez S."/>
            <person name="Becker A."/>
            <person name="Gohl D.M."/>
            <person name="Silverstein K.A.T."/>
            <person name="Koren S."/>
            <person name="Bechman K.B."/>
            <person name="Herman A."/>
            <person name="Abrahante J.E."/>
            <person name="Garbe J."/>
        </authorList>
    </citation>
    <scope>NUCLEOTIDE SEQUENCE</scope>
    <source>
        <strain evidence="1">Duluth1</strain>
        <tissue evidence="1">Whole animal</tissue>
    </source>
</reference>
<sequence length="103" mass="12093">MLTSVLTKFHEDRIKKTATPPNIITINVLTTSHEDSTINVTYKVVTQPEKLPYHNWDLTRDLPIPNEETLYRNVSRQTYPFHRFLGVIVKFNGNIQPFHQIIF</sequence>
<dbReference type="EMBL" id="JAIWYP010000010">
    <property type="protein sequence ID" value="KAH3748640.1"/>
    <property type="molecule type" value="Genomic_DNA"/>
</dbReference>
<evidence type="ECO:0000313" key="2">
    <source>
        <dbReference type="Proteomes" id="UP000828390"/>
    </source>
</evidence>
<evidence type="ECO:0000313" key="1">
    <source>
        <dbReference type="EMBL" id="KAH3748640.1"/>
    </source>
</evidence>
<protein>
    <submittedName>
        <fullName evidence="1">Uncharacterized protein</fullName>
    </submittedName>
</protein>
<dbReference type="AlphaFoldDB" id="A0A9D4DHS4"/>
<accession>A0A9D4DHS4</accession>